<accession>A0A644ZUK8</accession>
<proteinExistence type="predicted"/>
<comment type="caution">
    <text evidence="1">The sequence shown here is derived from an EMBL/GenBank/DDBJ whole genome shotgun (WGS) entry which is preliminary data.</text>
</comment>
<dbReference type="AlphaFoldDB" id="A0A644ZUK8"/>
<sequence length="282" mass="32427">MRRLFIVLASLVVSVSAMAQPVLKDLRNNFKNFSAKTSMVVLSPDGIVDAAIRDAVTKGWKLSPYKFCNYNEYEKIKNDTSFFFLIKTDGRQRREAEPGIEYLTLVKGGYEMRNSIERHPELISLPLRSLDEDHFNVSYAPAYISIFQNYIRKIQRGVLLAFTGEMSYTDSQDGIENKTILFNTSDLSFVPEPDEIKWMFRSKGYVVEEEKISEALDKALPNHIVSLVIAPRDIPKGGVCYKLLISTDTHELLYYKKHKLGNRNPRGFSRDDIKRISIPYQH</sequence>
<evidence type="ECO:0000313" key="1">
    <source>
        <dbReference type="EMBL" id="MPM43571.1"/>
    </source>
</evidence>
<protein>
    <submittedName>
        <fullName evidence="1">Uncharacterized protein</fullName>
    </submittedName>
</protein>
<name>A0A644ZUK8_9ZZZZ</name>
<gene>
    <name evidence="1" type="ORF">SDC9_90248</name>
</gene>
<organism evidence="1">
    <name type="scientific">bioreactor metagenome</name>
    <dbReference type="NCBI Taxonomy" id="1076179"/>
    <lineage>
        <taxon>unclassified sequences</taxon>
        <taxon>metagenomes</taxon>
        <taxon>ecological metagenomes</taxon>
    </lineage>
</organism>
<reference evidence="1" key="1">
    <citation type="submission" date="2019-08" db="EMBL/GenBank/DDBJ databases">
        <authorList>
            <person name="Kucharzyk K."/>
            <person name="Murdoch R.W."/>
            <person name="Higgins S."/>
            <person name="Loffler F."/>
        </authorList>
    </citation>
    <scope>NUCLEOTIDE SEQUENCE</scope>
</reference>
<dbReference type="EMBL" id="VSSQ01010155">
    <property type="protein sequence ID" value="MPM43571.1"/>
    <property type="molecule type" value="Genomic_DNA"/>
</dbReference>